<feature type="coiled-coil region" evidence="1">
    <location>
        <begin position="187"/>
        <end position="214"/>
    </location>
</feature>
<evidence type="ECO:0000313" key="2">
    <source>
        <dbReference type="EMBL" id="KAK4743362.1"/>
    </source>
</evidence>
<accession>A0AAN7JHB4</accession>
<sequence length="237" mass="27687">MSILQDELWRFILEIGVRGPNPSLTYKELCCLAMTSRRFLRLASEDSLWTCILSSDFPPSSPSSSSSSALASSPARSIYQIRFEKDRDRKRATHRRAVLRKESQIAVHMMKLSNIEATLAMEDDRLKDVTAELSDLHKIKQTSVALNVWQPQIIRGQQKCMVEQCTVPVEFRIRNLEMDLKVCKTQISMLRKSYEEERRRLDASKQELESIKYNPLRDYEIRESSMRRKKLRRLTES</sequence>
<gene>
    <name evidence="2" type="ORF">SAY87_001363</name>
</gene>
<evidence type="ECO:0000256" key="1">
    <source>
        <dbReference type="SAM" id="Coils"/>
    </source>
</evidence>
<organism evidence="2 3">
    <name type="scientific">Trapa incisa</name>
    <dbReference type="NCBI Taxonomy" id="236973"/>
    <lineage>
        <taxon>Eukaryota</taxon>
        <taxon>Viridiplantae</taxon>
        <taxon>Streptophyta</taxon>
        <taxon>Embryophyta</taxon>
        <taxon>Tracheophyta</taxon>
        <taxon>Spermatophyta</taxon>
        <taxon>Magnoliopsida</taxon>
        <taxon>eudicotyledons</taxon>
        <taxon>Gunneridae</taxon>
        <taxon>Pentapetalae</taxon>
        <taxon>rosids</taxon>
        <taxon>malvids</taxon>
        <taxon>Myrtales</taxon>
        <taxon>Lythraceae</taxon>
        <taxon>Trapa</taxon>
    </lineage>
</organism>
<keyword evidence="3" id="KW-1185">Reference proteome</keyword>
<reference evidence="2 3" key="1">
    <citation type="journal article" date="2023" name="Hortic Res">
        <title>Pangenome of water caltrop reveals structural variations and asymmetric subgenome divergence after allopolyploidization.</title>
        <authorList>
            <person name="Zhang X."/>
            <person name="Chen Y."/>
            <person name="Wang L."/>
            <person name="Yuan Y."/>
            <person name="Fang M."/>
            <person name="Shi L."/>
            <person name="Lu R."/>
            <person name="Comes H.P."/>
            <person name="Ma Y."/>
            <person name="Chen Y."/>
            <person name="Huang G."/>
            <person name="Zhou Y."/>
            <person name="Zheng Z."/>
            <person name="Qiu Y."/>
        </authorList>
    </citation>
    <scope>NUCLEOTIDE SEQUENCE [LARGE SCALE GENOMIC DNA]</scope>
    <source>
        <tissue evidence="2">Roots</tissue>
    </source>
</reference>
<proteinExistence type="predicted"/>
<protein>
    <recommendedName>
        <fullName evidence="4">F-box protein SKIP24</fullName>
    </recommendedName>
</protein>
<dbReference type="Proteomes" id="UP001345219">
    <property type="component" value="Chromosome 1"/>
</dbReference>
<dbReference type="EMBL" id="JAXIOK010000023">
    <property type="protein sequence ID" value="KAK4743362.1"/>
    <property type="molecule type" value="Genomic_DNA"/>
</dbReference>
<dbReference type="AlphaFoldDB" id="A0AAN7JHB4"/>
<dbReference type="InterPro" id="IPR036047">
    <property type="entry name" value="F-box-like_dom_sf"/>
</dbReference>
<comment type="caution">
    <text evidence="2">The sequence shown here is derived from an EMBL/GenBank/DDBJ whole genome shotgun (WGS) entry which is preliminary data.</text>
</comment>
<evidence type="ECO:0008006" key="4">
    <source>
        <dbReference type="Google" id="ProtNLM"/>
    </source>
</evidence>
<name>A0AAN7JHB4_9MYRT</name>
<keyword evidence="1" id="KW-0175">Coiled coil</keyword>
<evidence type="ECO:0000313" key="3">
    <source>
        <dbReference type="Proteomes" id="UP001345219"/>
    </source>
</evidence>
<dbReference type="SUPFAM" id="SSF81383">
    <property type="entry name" value="F-box domain"/>
    <property type="match status" value="1"/>
</dbReference>